<dbReference type="Proteomes" id="UP000762586">
    <property type="component" value="Unassembled WGS sequence"/>
</dbReference>
<name>A0A3S0XZB9_9GAMM</name>
<gene>
    <name evidence="2" type="ORF">F126LOC_013055</name>
    <name evidence="1" type="ORF">H4F48_04450</name>
</gene>
<evidence type="ECO:0000313" key="4">
    <source>
        <dbReference type="Proteomes" id="UP000762586"/>
    </source>
</evidence>
<evidence type="ECO:0000313" key="3">
    <source>
        <dbReference type="Proteomes" id="UP000269351"/>
    </source>
</evidence>
<protein>
    <submittedName>
        <fullName evidence="2">Uncharacterized protein</fullName>
    </submittedName>
</protein>
<dbReference type="Proteomes" id="UP000269351">
    <property type="component" value="Chromosome"/>
</dbReference>
<keyword evidence="4" id="KW-1185">Reference proteome</keyword>
<dbReference type="EMBL" id="JACGET010000004">
    <property type="protein sequence ID" value="MBN3105328.1"/>
    <property type="molecule type" value="Genomic_DNA"/>
</dbReference>
<dbReference type="EMBL" id="CP065031">
    <property type="protein sequence ID" value="QPK22601.1"/>
    <property type="molecule type" value="Genomic_DNA"/>
</dbReference>
<evidence type="ECO:0000313" key="2">
    <source>
        <dbReference type="EMBL" id="QPK22601.1"/>
    </source>
</evidence>
<reference evidence="2 3" key="2">
    <citation type="submission" date="2020-11" db="EMBL/GenBank/DDBJ databases">
        <title>Complete genome sequence of Pectobacterium brasiliense strain F126.</title>
        <authorList>
            <person name="Miroshnikov K."/>
            <person name="Vo T.N.H."/>
            <person name="Khodykina M.V."/>
            <person name="Kabanova A.P."/>
            <person name="Shneider M."/>
            <person name="Korzhenkov A."/>
            <person name="Toschakov S.V."/>
            <person name="Miroshnikov K.A."/>
            <person name="Ignatov A.N."/>
            <person name="Mikhailova Y.V."/>
            <person name="Shelenkov A."/>
            <person name="Yanushevich Y.G."/>
            <person name="Evseev P.V."/>
        </authorList>
    </citation>
    <scope>NUCLEOTIDE SEQUENCE [LARGE SCALE GENOMIC DNA]</scope>
    <source>
        <strain evidence="2 3">F126</strain>
    </source>
</reference>
<proteinExistence type="predicted"/>
<reference evidence="1 4" key="1">
    <citation type="submission" date="2020-07" db="EMBL/GenBank/DDBJ databases">
        <title>A pangenomic view of the genus Pectobacterium provides insights into genome organization, phylogeny, and virulence.</title>
        <authorList>
            <person name="Jonkheer E."/>
            <person name="Brankovics B."/>
            <person name="Houwers I."/>
            <person name="Van Der Wolf J."/>
            <person name="Bonants P."/>
            <person name="Vreeburg R."/>
            <person name="Bollema R."/>
            <person name="De Haan J."/>
            <person name="Berke L."/>
            <person name="De Ridder D."/>
            <person name="Smit S."/>
            <person name="Van Der Lee T.A.J."/>
        </authorList>
    </citation>
    <scope>NUCLEOTIDE SEQUENCE [LARGE SCALE GENOMIC DNA]</scope>
    <source>
        <strain evidence="1 4">NAK:384</strain>
    </source>
</reference>
<accession>A0A3S0XZB9</accession>
<dbReference type="AlphaFoldDB" id="A0A3S0XZB9"/>
<organism evidence="2 3">
    <name type="scientific">Pectobacterium brasiliense</name>
    <dbReference type="NCBI Taxonomy" id="180957"/>
    <lineage>
        <taxon>Bacteria</taxon>
        <taxon>Pseudomonadati</taxon>
        <taxon>Pseudomonadota</taxon>
        <taxon>Gammaproteobacteria</taxon>
        <taxon>Enterobacterales</taxon>
        <taxon>Pectobacteriaceae</taxon>
        <taxon>Pectobacterium</taxon>
    </lineage>
</organism>
<evidence type="ECO:0000313" key="1">
    <source>
        <dbReference type="EMBL" id="MBN3105328.1"/>
    </source>
</evidence>
<dbReference type="RefSeq" id="WP_119870410.1">
    <property type="nucleotide sequence ID" value="NZ_BSWF01000002.1"/>
</dbReference>
<sequence length="305" mass="35209">MIMKNRMFNTKSDAFSWITIPEAIAIATQIRNSPLTEADIYRHALYGDINLSIYFQSPVILRRIKTSNAKAKLKPIGNHLINQLCILEKNCFINNRNLIVTTEGKYTYPTQQVIDTTLIGYEYVLVQRLLARSLGIPLPVIGENHVNYGLTVNIGDDHFQIFEKIRYRERIKQQIMRLPKNIASHITEKIPYQKTKQYNHREYFPIHDLPKDACFVIKHTELEKLINMPAKKNDTSPPSSTRISTPLSRLFWLACKNNESIRPLIRQPYKLLSIFEQWASDEGMTDRFSGDTLKTALERGSPTSA</sequence>